<dbReference type="Gene3D" id="3.30.1390.20">
    <property type="entry name" value="Ribosomal protein L30, ferredoxin-like fold domain"/>
    <property type="match status" value="1"/>
</dbReference>
<evidence type="ECO:0000313" key="7">
    <source>
        <dbReference type="EMBL" id="POP52953.1"/>
    </source>
</evidence>
<dbReference type="EMBL" id="PQGG01000020">
    <property type="protein sequence ID" value="POP52953.1"/>
    <property type="molecule type" value="Genomic_DNA"/>
</dbReference>
<dbReference type="InterPro" id="IPR005996">
    <property type="entry name" value="Ribosomal_uL30_bac-type"/>
</dbReference>
<dbReference type="FunFam" id="3.30.1390.20:FF:000001">
    <property type="entry name" value="50S ribosomal protein L30"/>
    <property type="match status" value="1"/>
</dbReference>
<dbReference type="GO" id="GO:0006412">
    <property type="term" value="P:translation"/>
    <property type="evidence" value="ECO:0007669"/>
    <property type="project" value="UniProtKB-UniRule"/>
</dbReference>
<evidence type="ECO:0000259" key="6">
    <source>
        <dbReference type="Pfam" id="PF00327"/>
    </source>
</evidence>
<sequence>MNKIKVTLVRSVAGRLKSHKACVAGLGLRRIRHTVEVEDTPSVRGMINKVNYLVRVEG</sequence>
<reference evidence="8 10" key="2">
    <citation type="submission" date="2018-10" db="EMBL/GenBank/DDBJ databases">
        <title>Draft genome sequence of Zhongshania sp. DSW25-10.</title>
        <authorList>
            <person name="Oh J."/>
        </authorList>
    </citation>
    <scope>NUCLEOTIDE SEQUENCE [LARGE SCALE GENOMIC DNA]</scope>
    <source>
        <strain evidence="8 10">DSW25-10</strain>
    </source>
</reference>
<proteinExistence type="inferred from homology"/>
<gene>
    <name evidence="5" type="primary">rpmD</name>
    <name evidence="7" type="ORF">C0068_09385</name>
    <name evidence="8" type="ORF">D0911_14920</name>
</gene>
<evidence type="ECO:0000256" key="4">
    <source>
        <dbReference type="ARBA" id="ARBA00023274"/>
    </source>
</evidence>
<dbReference type="RefSeq" id="WP_103684240.1">
    <property type="nucleotide sequence ID" value="NZ_PQGG01000020.1"/>
</dbReference>
<evidence type="ECO:0000313" key="9">
    <source>
        <dbReference type="Proteomes" id="UP000237222"/>
    </source>
</evidence>
<dbReference type="PANTHER" id="PTHR15892">
    <property type="entry name" value="MITOCHONDRIAL RIBOSOMAL PROTEIN L30"/>
    <property type="match status" value="1"/>
</dbReference>
<keyword evidence="4 5" id="KW-0687">Ribonucleoprotein</keyword>
<evidence type="ECO:0000313" key="8">
    <source>
        <dbReference type="EMBL" id="RNL59882.1"/>
    </source>
</evidence>
<organism evidence="7 9">
    <name type="scientific">Zhongshania marina</name>
    <dbReference type="NCBI Taxonomy" id="2304603"/>
    <lineage>
        <taxon>Bacteria</taxon>
        <taxon>Pseudomonadati</taxon>
        <taxon>Pseudomonadota</taxon>
        <taxon>Gammaproteobacteria</taxon>
        <taxon>Cellvibrionales</taxon>
        <taxon>Spongiibacteraceae</taxon>
        <taxon>Zhongshania</taxon>
    </lineage>
</organism>
<dbReference type="Proteomes" id="UP000274695">
    <property type="component" value="Unassembled WGS sequence"/>
</dbReference>
<dbReference type="SUPFAM" id="SSF55129">
    <property type="entry name" value="Ribosomal protein L30p/L7e"/>
    <property type="match status" value="1"/>
</dbReference>
<dbReference type="EMBL" id="RHGB01000018">
    <property type="protein sequence ID" value="RNL59882.1"/>
    <property type="molecule type" value="Genomic_DNA"/>
</dbReference>
<dbReference type="CDD" id="cd01658">
    <property type="entry name" value="Ribosomal_L30"/>
    <property type="match status" value="1"/>
</dbReference>
<dbReference type="GO" id="GO:0022625">
    <property type="term" value="C:cytosolic large ribosomal subunit"/>
    <property type="evidence" value="ECO:0007669"/>
    <property type="project" value="TreeGrafter"/>
</dbReference>
<dbReference type="PIRSF" id="PIRSF002211">
    <property type="entry name" value="Ribosomal_L30_bac-type"/>
    <property type="match status" value="1"/>
</dbReference>
<dbReference type="InterPro" id="IPR016082">
    <property type="entry name" value="Ribosomal_uL30_ferredoxin-like"/>
</dbReference>
<dbReference type="Proteomes" id="UP000237222">
    <property type="component" value="Unassembled WGS sequence"/>
</dbReference>
<dbReference type="GO" id="GO:0003735">
    <property type="term" value="F:structural constituent of ribosome"/>
    <property type="evidence" value="ECO:0007669"/>
    <property type="project" value="InterPro"/>
</dbReference>
<name>A0A2S4HG44_9GAMM</name>
<dbReference type="PANTHER" id="PTHR15892:SF2">
    <property type="entry name" value="LARGE RIBOSOMAL SUBUNIT PROTEIN UL30M"/>
    <property type="match status" value="1"/>
</dbReference>
<dbReference type="InterPro" id="IPR036919">
    <property type="entry name" value="Ribo_uL30_ferredoxin-like_sf"/>
</dbReference>
<dbReference type="AlphaFoldDB" id="A0A2S4HG44"/>
<dbReference type="HAMAP" id="MF_01371_B">
    <property type="entry name" value="Ribosomal_uL30_B"/>
    <property type="match status" value="1"/>
</dbReference>
<keyword evidence="10" id="KW-1185">Reference proteome</keyword>
<evidence type="ECO:0000256" key="2">
    <source>
        <dbReference type="ARBA" id="ARBA00011838"/>
    </source>
</evidence>
<comment type="similarity">
    <text evidence="1 5">Belongs to the universal ribosomal protein uL30 family.</text>
</comment>
<evidence type="ECO:0000313" key="10">
    <source>
        <dbReference type="Proteomes" id="UP000274695"/>
    </source>
</evidence>
<reference evidence="7" key="1">
    <citation type="submission" date="2018-01" db="EMBL/GenBank/DDBJ databases">
        <authorList>
            <person name="Yu X.-D."/>
        </authorList>
    </citation>
    <scope>NUCLEOTIDE SEQUENCE</scope>
    <source>
        <strain evidence="7">ZX-21</strain>
    </source>
</reference>
<dbReference type="OrthoDB" id="9812790at2"/>
<protein>
    <recommendedName>
        <fullName evidence="5">Large ribosomal subunit protein uL30</fullName>
    </recommendedName>
</protein>
<evidence type="ECO:0000256" key="3">
    <source>
        <dbReference type="ARBA" id="ARBA00022980"/>
    </source>
</evidence>
<comment type="caution">
    <text evidence="7">The sequence shown here is derived from an EMBL/GenBank/DDBJ whole genome shotgun (WGS) entry which is preliminary data.</text>
</comment>
<keyword evidence="3 5" id="KW-0689">Ribosomal protein</keyword>
<feature type="domain" description="Large ribosomal subunit protein uL30-like ferredoxin-like fold" evidence="6">
    <location>
        <begin position="4"/>
        <end position="54"/>
    </location>
</feature>
<comment type="subunit">
    <text evidence="2 5">Part of the 50S ribosomal subunit.</text>
</comment>
<accession>A0A2S4HG44</accession>
<evidence type="ECO:0000256" key="1">
    <source>
        <dbReference type="ARBA" id="ARBA00007594"/>
    </source>
</evidence>
<evidence type="ECO:0000256" key="5">
    <source>
        <dbReference type="HAMAP-Rule" id="MF_01371"/>
    </source>
</evidence>
<dbReference type="Pfam" id="PF00327">
    <property type="entry name" value="Ribosomal_L30"/>
    <property type="match status" value="1"/>
</dbReference>
<dbReference type="NCBIfam" id="TIGR01308">
    <property type="entry name" value="rpmD_bact"/>
    <property type="match status" value="1"/>
</dbReference>